<evidence type="ECO:0000313" key="4">
    <source>
        <dbReference type="EMBL" id="KAJ8042052.1"/>
    </source>
</evidence>
<keyword evidence="2" id="KW-0560">Oxidoreductase</keyword>
<dbReference type="PANTHER" id="PTHR10578">
    <property type="entry name" value="S -2-HYDROXY-ACID OXIDASE-RELATED"/>
    <property type="match status" value="1"/>
</dbReference>
<keyword evidence="5" id="KW-1185">Reference proteome</keyword>
<dbReference type="PROSITE" id="PS51349">
    <property type="entry name" value="FMN_HYDROXY_ACID_DH_2"/>
    <property type="match status" value="1"/>
</dbReference>
<feature type="domain" description="FMN hydroxy acid dehydrogenase" evidence="3">
    <location>
        <begin position="2"/>
        <end position="181"/>
    </location>
</feature>
<evidence type="ECO:0000313" key="5">
    <source>
        <dbReference type="Proteomes" id="UP001152320"/>
    </source>
</evidence>
<name>A0A9Q1CBV2_HOLLE</name>
<dbReference type="InterPro" id="IPR037396">
    <property type="entry name" value="FMN_HAD"/>
</dbReference>
<comment type="caution">
    <text evidence="4">The sequence shown here is derived from an EMBL/GenBank/DDBJ whole genome shotgun (WGS) entry which is preliminary data.</text>
</comment>
<dbReference type="SUPFAM" id="SSF51395">
    <property type="entry name" value="FMN-linked oxidoreductases"/>
    <property type="match status" value="1"/>
</dbReference>
<dbReference type="EMBL" id="JAIZAY010000005">
    <property type="protein sequence ID" value="KAJ8042052.1"/>
    <property type="molecule type" value="Genomic_DNA"/>
</dbReference>
<dbReference type="Pfam" id="PF01070">
    <property type="entry name" value="FMN_dh"/>
    <property type="match status" value="1"/>
</dbReference>
<dbReference type="Gene3D" id="3.20.20.70">
    <property type="entry name" value="Aldolase class I"/>
    <property type="match status" value="1"/>
</dbReference>
<organism evidence="4 5">
    <name type="scientific">Holothuria leucospilota</name>
    <name type="common">Black long sea cucumber</name>
    <name type="synonym">Mertensiothuria leucospilota</name>
    <dbReference type="NCBI Taxonomy" id="206669"/>
    <lineage>
        <taxon>Eukaryota</taxon>
        <taxon>Metazoa</taxon>
        <taxon>Echinodermata</taxon>
        <taxon>Eleutherozoa</taxon>
        <taxon>Echinozoa</taxon>
        <taxon>Holothuroidea</taxon>
        <taxon>Aspidochirotacea</taxon>
        <taxon>Aspidochirotida</taxon>
        <taxon>Holothuriidae</taxon>
        <taxon>Holothuria</taxon>
    </lineage>
</organism>
<dbReference type="OrthoDB" id="25826at2759"/>
<dbReference type="InterPro" id="IPR000262">
    <property type="entry name" value="FMN-dep_DH"/>
</dbReference>
<evidence type="ECO:0000256" key="2">
    <source>
        <dbReference type="ARBA" id="ARBA00023002"/>
    </source>
</evidence>
<reference evidence="4" key="1">
    <citation type="submission" date="2021-10" db="EMBL/GenBank/DDBJ databases">
        <title>Tropical sea cucumber genome reveals ecological adaptation and Cuvierian tubules defense mechanism.</title>
        <authorList>
            <person name="Chen T."/>
        </authorList>
    </citation>
    <scope>NUCLEOTIDE SEQUENCE</scope>
    <source>
        <strain evidence="4">Nanhai2018</strain>
        <tissue evidence="4">Muscle</tissue>
    </source>
</reference>
<dbReference type="AlphaFoldDB" id="A0A9Q1CBV2"/>
<evidence type="ECO:0000259" key="3">
    <source>
        <dbReference type="PROSITE" id="PS51349"/>
    </source>
</evidence>
<comment type="cofactor">
    <cofactor evidence="1">
        <name>FMN</name>
        <dbReference type="ChEBI" id="CHEBI:58210"/>
    </cofactor>
</comment>
<gene>
    <name evidence="4" type="ORF">HOLleu_13021</name>
</gene>
<sequence>MTSQFRAVSLGDYELEARKYLSADGLLFYGSGSDGEETLRDNTKVSRKYRLRPRVLINVSTVDTSSKILGHPINFPICISPSAFHRFAHIEGEMASAKGKSFIEMKRITDELKTYRPWHLPLGLLLAFHHIKAYVMKSKELQMAMLRDLKKNGFKGVVLSVDCPVVSTRRKQFGPSMMEKG</sequence>
<dbReference type="PANTHER" id="PTHR10578:SF149">
    <property type="entry name" value="2-HYDROXYACID OXIDASE 2"/>
    <property type="match status" value="1"/>
</dbReference>
<accession>A0A9Q1CBV2</accession>
<protein>
    <submittedName>
        <fullName evidence="4">Hydroxyacid oxidase 2</fullName>
    </submittedName>
</protein>
<dbReference type="InterPro" id="IPR013785">
    <property type="entry name" value="Aldolase_TIM"/>
</dbReference>
<evidence type="ECO:0000256" key="1">
    <source>
        <dbReference type="ARBA" id="ARBA00001917"/>
    </source>
</evidence>
<dbReference type="GO" id="GO:0016491">
    <property type="term" value="F:oxidoreductase activity"/>
    <property type="evidence" value="ECO:0007669"/>
    <property type="project" value="UniProtKB-KW"/>
</dbReference>
<proteinExistence type="predicted"/>
<dbReference type="Proteomes" id="UP001152320">
    <property type="component" value="Chromosome 5"/>
</dbReference>